<organism evidence="2 3">
    <name type="scientific">Psilocybe cyanescens</name>
    <dbReference type="NCBI Taxonomy" id="93625"/>
    <lineage>
        <taxon>Eukaryota</taxon>
        <taxon>Fungi</taxon>
        <taxon>Dikarya</taxon>
        <taxon>Basidiomycota</taxon>
        <taxon>Agaricomycotina</taxon>
        <taxon>Agaricomycetes</taxon>
        <taxon>Agaricomycetidae</taxon>
        <taxon>Agaricales</taxon>
        <taxon>Agaricineae</taxon>
        <taxon>Strophariaceae</taxon>
        <taxon>Psilocybe</taxon>
    </lineage>
</organism>
<comment type="caution">
    <text evidence="2">The sequence shown here is derived from an EMBL/GenBank/DDBJ whole genome shotgun (WGS) entry which is preliminary data.</text>
</comment>
<dbReference type="Proteomes" id="UP000283269">
    <property type="component" value="Unassembled WGS sequence"/>
</dbReference>
<protein>
    <submittedName>
        <fullName evidence="2">Uncharacterized protein</fullName>
    </submittedName>
</protein>
<dbReference type="InParanoid" id="A0A409WXN3"/>
<proteinExistence type="predicted"/>
<name>A0A409WXN3_PSICY</name>
<accession>A0A409WXN3</accession>
<evidence type="ECO:0000313" key="3">
    <source>
        <dbReference type="Proteomes" id="UP000283269"/>
    </source>
</evidence>
<dbReference type="AlphaFoldDB" id="A0A409WXN3"/>
<reference evidence="2 3" key="1">
    <citation type="journal article" date="2018" name="Evol. Lett.">
        <title>Horizontal gene cluster transfer increased hallucinogenic mushroom diversity.</title>
        <authorList>
            <person name="Reynolds H.T."/>
            <person name="Vijayakumar V."/>
            <person name="Gluck-Thaler E."/>
            <person name="Korotkin H.B."/>
            <person name="Matheny P.B."/>
            <person name="Slot J.C."/>
        </authorList>
    </citation>
    <scope>NUCLEOTIDE SEQUENCE [LARGE SCALE GENOMIC DNA]</scope>
    <source>
        <strain evidence="2 3">2631</strain>
    </source>
</reference>
<evidence type="ECO:0000313" key="2">
    <source>
        <dbReference type="EMBL" id="PPQ83231.1"/>
    </source>
</evidence>
<keyword evidence="3" id="KW-1185">Reference proteome</keyword>
<sequence length="116" mass="13119">MILHTDSRTNVQMNRVGRSLKHQRSSYTLKPVAQGGNLDGVLRTNTQREGKDYPSPPAHYWCWGKEPSRGFRSSSVIRNGGVFNERDKVSGVLAKMRNWDISAEAAIELVQPTHRQ</sequence>
<dbReference type="EMBL" id="NHYD01003033">
    <property type="protein sequence ID" value="PPQ83231.1"/>
    <property type="molecule type" value="Genomic_DNA"/>
</dbReference>
<gene>
    <name evidence="2" type="ORF">CVT25_004291</name>
</gene>
<evidence type="ECO:0000256" key="1">
    <source>
        <dbReference type="SAM" id="MobiDB-lite"/>
    </source>
</evidence>
<feature type="region of interest" description="Disordered" evidence="1">
    <location>
        <begin position="1"/>
        <end position="58"/>
    </location>
</feature>